<dbReference type="AlphaFoldDB" id="A0A1G9EKI1"/>
<dbReference type="EMBL" id="FNFD01000010">
    <property type="protein sequence ID" value="SDK76682.1"/>
    <property type="molecule type" value="Genomic_DNA"/>
</dbReference>
<dbReference type="GO" id="GO:0016887">
    <property type="term" value="F:ATP hydrolysis activity"/>
    <property type="evidence" value="ECO:0007669"/>
    <property type="project" value="InterPro"/>
</dbReference>
<evidence type="ECO:0000259" key="1">
    <source>
        <dbReference type="Pfam" id="PF13304"/>
    </source>
</evidence>
<dbReference type="InterPro" id="IPR027417">
    <property type="entry name" value="P-loop_NTPase"/>
</dbReference>
<protein>
    <submittedName>
        <fullName evidence="2">Restriction system-associated AAA family ATPase</fullName>
    </submittedName>
</protein>
<name>A0A1G9EKI1_9PSED</name>
<dbReference type="PANTHER" id="PTHR32182">
    <property type="entry name" value="DNA REPLICATION AND REPAIR PROTEIN RECF"/>
    <property type="match status" value="1"/>
</dbReference>
<evidence type="ECO:0000313" key="2">
    <source>
        <dbReference type="EMBL" id="SDK76682.1"/>
    </source>
</evidence>
<feature type="domain" description="ATPase AAA-type core" evidence="1">
    <location>
        <begin position="292"/>
        <end position="518"/>
    </location>
</feature>
<proteinExistence type="predicted"/>
<dbReference type="InterPro" id="IPR003959">
    <property type="entry name" value="ATPase_AAA_core"/>
</dbReference>
<dbReference type="Pfam" id="PF13304">
    <property type="entry name" value="AAA_21"/>
    <property type="match status" value="1"/>
</dbReference>
<dbReference type="PANTHER" id="PTHR32182:SF25">
    <property type="entry name" value="SLR1056 PROTEIN"/>
    <property type="match status" value="1"/>
</dbReference>
<dbReference type="NCBIfam" id="TIGR04435">
    <property type="entry name" value="restrict_AAA_1"/>
    <property type="match status" value="1"/>
</dbReference>
<dbReference type="GO" id="GO:0000731">
    <property type="term" value="P:DNA synthesis involved in DNA repair"/>
    <property type="evidence" value="ECO:0007669"/>
    <property type="project" value="TreeGrafter"/>
</dbReference>
<sequence length="624" mass="70953">MKLLRLKITDPKGFRSLSYGFEHHFRTEWSLQDELAQANDFAPFVCAGPNGSGKSNLLEVLAAIFYQLEVLRVRRSFLPEALQDEAPDVSPVAYELEYLIKLPKDYRTSGSPTFAHVVVIKEAGRSPWLRWENNDTFPSEGFASSRLTDEERDLLLPQYVLGYSSGENEILSLPFFKMRFVQFDEYWHALTRQLSYPGHPETRLAYLDSGFSQAILLCNLLFQDEATLQPFREDVGIEALREFRIILRRRIPIDAVQLEAFDLADEDQKRERRNRIQAEARARGLSESENSQSVDEWVRREIIKGNPALSETDEPGGSRYRLNLLQLLEGDDKSSLVVSALKRCATLSYIDDASDTLVLDYWVNEATRQAFRENFDGSALVLFQAFQVLLTLNLYAVNEVLKTDLYTSTSHYVSETVPTLASDQRIMRFKFARFTKQGVAEPMMLKELSDGEHQLLHSLGLCLLFRETNSLFLLDEPETHFNPDWRANFISRLRQCLPGNDEYAQEMLITTHTPFLISDSKPEKVLVFAKDKTTGSVSIRHPDYNTLGASINKITMNTFGKRETIGGHAQALLGALRARFEQGGEDRETLIAEIHQQLGDSVEKMLLIKAILDGDQPSNGETLG</sequence>
<accession>A0A1G9EKI1</accession>
<dbReference type="InterPro" id="IPR030974">
    <property type="entry name" value="Restrict_AAA"/>
</dbReference>
<reference evidence="2 3" key="1">
    <citation type="submission" date="2016-10" db="EMBL/GenBank/DDBJ databases">
        <authorList>
            <person name="de Groot N.N."/>
        </authorList>
    </citation>
    <scope>NUCLEOTIDE SEQUENCE [LARGE SCALE GENOMIC DNA]</scope>
    <source>
        <strain evidence="2 3">JCM 21544</strain>
    </source>
</reference>
<organism evidence="2 3">
    <name type="scientific">Pseudomonas indica</name>
    <dbReference type="NCBI Taxonomy" id="137658"/>
    <lineage>
        <taxon>Bacteria</taxon>
        <taxon>Pseudomonadati</taxon>
        <taxon>Pseudomonadota</taxon>
        <taxon>Gammaproteobacteria</taxon>
        <taxon>Pseudomonadales</taxon>
        <taxon>Pseudomonadaceae</taxon>
        <taxon>Pseudomonas</taxon>
    </lineage>
</organism>
<dbReference type="Gene3D" id="3.40.50.300">
    <property type="entry name" value="P-loop containing nucleotide triphosphate hydrolases"/>
    <property type="match status" value="1"/>
</dbReference>
<dbReference type="RefSeq" id="WP_084337650.1">
    <property type="nucleotide sequence ID" value="NZ_FNFD01000010.1"/>
</dbReference>
<dbReference type="Proteomes" id="UP000198706">
    <property type="component" value="Unassembled WGS sequence"/>
</dbReference>
<gene>
    <name evidence="2" type="ORF">SAMN05216186_11095</name>
</gene>
<evidence type="ECO:0000313" key="3">
    <source>
        <dbReference type="Proteomes" id="UP000198706"/>
    </source>
</evidence>
<dbReference type="SUPFAM" id="SSF52540">
    <property type="entry name" value="P-loop containing nucleoside triphosphate hydrolases"/>
    <property type="match status" value="1"/>
</dbReference>
<dbReference type="STRING" id="137658.SAMN05216186_11095"/>
<keyword evidence="3" id="KW-1185">Reference proteome</keyword>
<dbReference type="GO" id="GO:0005524">
    <property type="term" value="F:ATP binding"/>
    <property type="evidence" value="ECO:0007669"/>
    <property type="project" value="InterPro"/>
</dbReference>
<dbReference type="GO" id="GO:0006302">
    <property type="term" value="P:double-strand break repair"/>
    <property type="evidence" value="ECO:0007669"/>
    <property type="project" value="TreeGrafter"/>
</dbReference>